<name>A0A1B6GMC2_9HEMI</name>
<reference evidence="1" key="1">
    <citation type="submission" date="2015-11" db="EMBL/GenBank/DDBJ databases">
        <title>De novo transcriptome assembly of four potential Pierce s Disease insect vectors from Arizona vineyards.</title>
        <authorList>
            <person name="Tassone E.E."/>
        </authorList>
    </citation>
    <scope>NUCLEOTIDE SEQUENCE</scope>
</reference>
<organism evidence="1">
    <name type="scientific">Cuerna arida</name>
    <dbReference type="NCBI Taxonomy" id="1464854"/>
    <lineage>
        <taxon>Eukaryota</taxon>
        <taxon>Metazoa</taxon>
        <taxon>Ecdysozoa</taxon>
        <taxon>Arthropoda</taxon>
        <taxon>Hexapoda</taxon>
        <taxon>Insecta</taxon>
        <taxon>Pterygota</taxon>
        <taxon>Neoptera</taxon>
        <taxon>Paraneoptera</taxon>
        <taxon>Hemiptera</taxon>
        <taxon>Auchenorrhyncha</taxon>
        <taxon>Membracoidea</taxon>
        <taxon>Cicadellidae</taxon>
        <taxon>Cicadellinae</taxon>
        <taxon>Proconiini</taxon>
        <taxon>Cuerna</taxon>
    </lineage>
</organism>
<protein>
    <submittedName>
        <fullName evidence="1">Uncharacterized protein</fullName>
    </submittedName>
</protein>
<sequence>MQYLKVSLWLPDLAFMGGVHLRAGRALEVAGKLWAVGEGAADTELTRGVLAGDDTQAQSLGTIYRAPSRGRTHPEQLLWRKILQSWQAGLCAMLCYPVIVRSVRLFDATVVRDVLPLRVDPIQVKAHLLRSVVAILLD</sequence>
<proteinExistence type="predicted"/>
<dbReference type="AlphaFoldDB" id="A0A1B6GMC2"/>
<feature type="non-terminal residue" evidence="1">
    <location>
        <position position="138"/>
    </location>
</feature>
<accession>A0A1B6GMC2</accession>
<dbReference type="EMBL" id="GECZ01006192">
    <property type="protein sequence ID" value="JAS63577.1"/>
    <property type="molecule type" value="Transcribed_RNA"/>
</dbReference>
<evidence type="ECO:0000313" key="1">
    <source>
        <dbReference type="EMBL" id="JAS63577.1"/>
    </source>
</evidence>
<gene>
    <name evidence="1" type="ORF">g.37998</name>
</gene>